<dbReference type="PROSITE" id="PS00570">
    <property type="entry name" value="RING_HYDROXYL_ALPHA"/>
    <property type="match status" value="1"/>
</dbReference>
<dbReference type="PANTHER" id="PTHR43756">
    <property type="entry name" value="CHOLINE MONOOXYGENASE, CHLOROPLASTIC"/>
    <property type="match status" value="1"/>
</dbReference>
<sequence length="425" mass="48140">MADTPIQERAPSERSISFPQADGSSVPYAVFSSQAVYDREQERLYRGPYWSFVALAAELPNVHDFKSTFVGDTPVVVTRTASGFACWVNRCAHRGAMVCREKHGNAASHTCVYHQWAYNCEGDLQGLPFRRGIRTDNGTLAGMTKAFKPEDHGLQKLRAVNYKGLIFATFSDEAPPIEDYLGPEMKPWVDRIFHKPTVYLGCTRQYSKSNWKLYFENVKDPYHASLLHLFHTTFNIFRVGMQARSLPDAQHGLHSLITVTKPPVEADTAAAYKQQDIRSMQEGFSLEDGYLLGQIKEFDEDCTNHIQPIFPQLVIQQIHNTLVARQLLPKGPSNFELVFHFFGYEDDTPELREMRLLQANLVGPAGYISMEDTEATELVQRGTVRDGDKVSFMGMGLDAPDETRTNITESLIRRFWAGYQKAMGY</sequence>
<comment type="similarity">
    <text evidence="1">Belongs to the bacterial ring-hydroxylating dioxygenase alpha subunit family.</text>
</comment>
<dbReference type="InterPro" id="IPR036922">
    <property type="entry name" value="Rieske_2Fe-2S_sf"/>
</dbReference>
<dbReference type="Gene3D" id="2.102.10.10">
    <property type="entry name" value="Rieske [2Fe-2S] iron-sulphur domain"/>
    <property type="match status" value="1"/>
</dbReference>
<reference evidence="10" key="1">
    <citation type="submission" date="2022-05" db="EMBL/GenBank/DDBJ databases">
        <title>An RpoN-dependent PEP-CTERM gene is involved in floc formation of an Aquincola tertiaricarbonis strain.</title>
        <authorList>
            <person name="Qiu D."/>
            <person name="Xia M."/>
        </authorList>
    </citation>
    <scope>NUCLEOTIDE SEQUENCE</scope>
    <source>
        <strain evidence="10">RN12</strain>
    </source>
</reference>
<dbReference type="InterPro" id="IPR017638">
    <property type="entry name" value="Anthranilate_1-2-diOase_lsu"/>
</dbReference>
<keyword evidence="5" id="KW-0560">Oxidoreductase</keyword>
<proteinExistence type="inferred from homology"/>
<evidence type="ECO:0000256" key="3">
    <source>
        <dbReference type="ARBA" id="ARBA00022723"/>
    </source>
</evidence>
<evidence type="ECO:0000256" key="7">
    <source>
        <dbReference type="ARBA" id="ARBA00023014"/>
    </source>
</evidence>
<organism evidence="10 11">
    <name type="scientific">Aquincola tertiaricarbonis</name>
    <dbReference type="NCBI Taxonomy" id="391953"/>
    <lineage>
        <taxon>Bacteria</taxon>
        <taxon>Pseudomonadati</taxon>
        <taxon>Pseudomonadota</taxon>
        <taxon>Betaproteobacteria</taxon>
        <taxon>Burkholderiales</taxon>
        <taxon>Sphaerotilaceae</taxon>
        <taxon>Aquincola</taxon>
    </lineage>
</organism>
<keyword evidence="8" id="KW-0520">NAD</keyword>
<evidence type="ECO:0000256" key="5">
    <source>
        <dbReference type="ARBA" id="ARBA00023002"/>
    </source>
</evidence>
<evidence type="ECO:0000313" key="10">
    <source>
        <dbReference type="EMBL" id="URI05784.1"/>
    </source>
</evidence>
<dbReference type="PROSITE" id="PS51296">
    <property type="entry name" value="RIESKE"/>
    <property type="match status" value="1"/>
</dbReference>
<evidence type="ECO:0000256" key="1">
    <source>
        <dbReference type="ARBA" id="ARBA00008751"/>
    </source>
</evidence>
<keyword evidence="3" id="KW-0479">Metal-binding</keyword>
<evidence type="ECO:0000256" key="4">
    <source>
        <dbReference type="ARBA" id="ARBA00022964"/>
    </source>
</evidence>
<name>A0ABY4S061_AQUTE</name>
<dbReference type="InterPro" id="IPR017941">
    <property type="entry name" value="Rieske_2Fe-2S"/>
</dbReference>
<gene>
    <name evidence="10" type="ORF">MW290_07460</name>
</gene>
<dbReference type="InterPro" id="IPR001663">
    <property type="entry name" value="Rng_hydr_dOase-A"/>
</dbReference>
<feature type="domain" description="Rieske" evidence="9">
    <location>
        <begin position="50"/>
        <end position="168"/>
    </location>
</feature>
<keyword evidence="7" id="KW-0411">Iron-sulfur</keyword>
<dbReference type="EMBL" id="CP097635">
    <property type="protein sequence ID" value="URI05784.1"/>
    <property type="molecule type" value="Genomic_DNA"/>
</dbReference>
<dbReference type="NCBIfam" id="NF041684">
    <property type="entry name" value="ant_diox_AndAc"/>
    <property type="match status" value="1"/>
</dbReference>
<evidence type="ECO:0000259" key="9">
    <source>
        <dbReference type="PROSITE" id="PS51296"/>
    </source>
</evidence>
<protein>
    <submittedName>
        <fullName evidence="10">Aromatic ring-hydroxylating dioxygenase subunit alpha</fullName>
    </submittedName>
</protein>
<dbReference type="GO" id="GO:0051213">
    <property type="term" value="F:dioxygenase activity"/>
    <property type="evidence" value="ECO:0007669"/>
    <property type="project" value="UniProtKB-KW"/>
</dbReference>
<dbReference type="InterPro" id="IPR015879">
    <property type="entry name" value="Ring_hydroxy_dOase_asu_C_dom"/>
</dbReference>
<dbReference type="Proteomes" id="UP001056201">
    <property type="component" value="Chromosome 1"/>
</dbReference>
<keyword evidence="2" id="KW-0001">2Fe-2S</keyword>
<dbReference type="InterPro" id="IPR015881">
    <property type="entry name" value="ARHD_Rieske_2Fe_2S"/>
</dbReference>
<accession>A0ABY4S061</accession>
<evidence type="ECO:0000256" key="6">
    <source>
        <dbReference type="ARBA" id="ARBA00023004"/>
    </source>
</evidence>
<dbReference type="SUPFAM" id="SSF55961">
    <property type="entry name" value="Bet v1-like"/>
    <property type="match status" value="1"/>
</dbReference>
<dbReference type="Pfam" id="PF00848">
    <property type="entry name" value="Ring_hydroxyl_A"/>
    <property type="match status" value="1"/>
</dbReference>
<keyword evidence="4 10" id="KW-0223">Dioxygenase</keyword>
<dbReference type="CDD" id="cd08880">
    <property type="entry name" value="RHO_alpha_C_ahdA1c-like"/>
    <property type="match status" value="1"/>
</dbReference>
<evidence type="ECO:0000256" key="8">
    <source>
        <dbReference type="ARBA" id="ARBA00023027"/>
    </source>
</evidence>
<keyword evidence="6" id="KW-0408">Iron</keyword>
<evidence type="ECO:0000256" key="2">
    <source>
        <dbReference type="ARBA" id="ARBA00022714"/>
    </source>
</evidence>
<dbReference type="InterPro" id="IPR043264">
    <property type="entry name" value="AhdA1c-like_alpha_C"/>
</dbReference>
<dbReference type="PRINTS" id="PR00090">
    <property type="entry name" value="RNGDIOXGNASE"/>
</dbReference>
<dbReference type="SUPFAM" id="SSF50022">
    <property type="entry name" value="ISP domain"/>
    <property type="match status" value="1"/>
</dbReference>
<keyword evidence="11" id="KW-1185">Reference proteome</keyword>
<evidence type="ECO:0000313" key="11">
    <source>
        <dbReference type="Proteomes" id="UP001056201"/>
    </source>
</evidence>
<dbReference type="Gene3D" id="3.90.380.10">
    <property type="entry name" value="Naphthalene 1,2-dioxygenase Alpha Subunit, Chain A, domain 1"/>
    <property type="match status" value="1"/>
</dbReference>
<dbReference type="RefSeq" id="WP_250194049.1">
    <property type="nucleotide sequence ID" value="NZ_CP097635.1"/>
</dbReference>
<dbReference type="Pfam" id="PF00355">
    <property type="entry name" value="Rieske"/>
    <property type="match status" value="1"/>
</dbReference>
<dbReference type="PANTHER" id="PTHR43756:SF1">
    <property type="entry name" value="3-PHENYLPROPIONATE_CINNAMIC ACID DIOXYGENASE SUBUNIT ALPHA"/>
    <property type="match status" value="1"/>
</dbReference>